<gene>
    <name evidence="5" type="ORF">VIBC2010_17639</name>
</gene>
<feature type="binding site" evidence="4">
    <location>
        <position position="130"/>
    </location>
    <ligand>
        <name>a divalent metal cation</name>
        <dbReference type="ChEBI" id="CHEBI:60240"/>
        <label>2</label>
    </ligand>
</feature>
<dbReference type="CDD" id="cd01310">
    <property type="entry name" value="TatD_DNAse"/>
    <property type="match status" value="1"/>
</dbReference>
<dbReference type="InterPro" id="IPR018228">
    <property type="entry name" value="DNase_TatD-rel_CS"/>
</dbReference>
<reference evidence="5 6" key="1">
    <citation type="journal article" date="2012" name="Int. J. Syst. Evol. Microbiol.">
        <title>Vibrio caribbeanicus sp. nov., isolated from the marine sponge Scleritoderma cyanea.</title>
        <authorList>
            <person name="Hoffmann M."/>
            <person name="Monday S.R."/>
            <person name="Allard M.W."/>
            <person name="Strain E.A."/>
            <person name="Whittaker P."/>
            <person name="Naum M."/>
            <person name="McCarthy P.J."/>
            <person name="Lopez J.V."/>
            <person name="Fischer M."/>
            <person name="Brown E.W."/>
        </authorList>
    </citation>
    <scope>NUCLEOTIDE SEQUENCE [LARGE SCALE GENOMIC DNA]</scope>
    <source>
        <strain evidence="5 6">ATCC BAA-2122</strain>
    </source>
</reference>
<dbReference type="Proteomes" id="UP000002943">
    <property type="component" value="Unassembled WGS sequence"/>
</dbReference>
<feature type="binding site" evidence="4">
    <location>
        <position position="9"/>
    </location>
    <ligand>
        <name>a divalent metal cation</name>
        <dbReference type="ChEBI" id="CHEBI:60240"/>
        <label>1</label>
    </ligand>
</feature>
<dbReference type="eggNOG" id="COG0084">
    <property type="taxonomic scope" value="Bacteria"/>
</dbReference>
<dbReference type="PROSITE" id="PS01091">
    <property type="entry name" value="TATD_3"/>
    <property type="match status" value="1"/>
</dbReference>
<evidence type="ECO:0000313" key="6">
    <source>
        <dbReference type="Proteomes" id="UP000002943"/>
    </source>
</evidence>
<comment type="caution">
    <text evidence="5">The sequence shown here is derived from an EMBL/GenBank/DDBJ whole genome shotgun (WGS) entry which is preliminary data.</text>
</comment>
<dbReference type="AlphaFoldDB" id="E3BN64"/>
<keyword evidence="6" id="KW-1185">Reference proteome</keyword>
<comment type="similarity">
    <text evidence="1">Belongs to the metallo-dependent hydrolases superfamily. TatD-type hydrolase family.</text>
</comment>
<evidence type="ECO:0000256" key="2">
    <source>
        <dbReference type="ARBA" id="ARBA00022723"/>
    </source>
</evidence>
<dbReference type="GO" id="GO:0005829">
    <property type="term" value="C:cytosol"/>
    <property type="evidence" value="ECO:0007669"/>
    <property type="project" value="TreeGrafter"/>
</dbReference>
<organism evidence="5 6">
    <name type="scientific">Vibrio caribbeanicus ATCC BAA-2122</name>
    <dbReference type="NCBI Taxonomy" id="796620"/>
    <lineage>
        <taxon>Bacteria</taxon>
        <taxon>Pseudomonadati</taxon>
        <taxon>Pseudomonadota</taxon>
        <taxon>Gammaproteobacteria</taxon>
        <taxon>Vibrionales</taxon>
        <taxon>Vibrionaceae</taxon>
        <taxon>Vibrio</taxon>
    </lineage>
</organism>
<dbReference type="PANTHER" id="PTHR46124:SF3">
    <property type="entry name" value="HYDROLASE"/>
    <property type="match status" value="1"/>
</dbReference>
<dbReference type="InterPro" id="IPR001130">
    <property type="entry name" value="TatD-like"/>
</dbReference>
<evidence type="ECO:0000256" key="4">
    <source>
        <dbReference type="PIRSR" id="PIRSR005902-1"/>
    </source>
</evidence>
<dbReference type="OrthoDB" id="9810005at2"/>
<evidence type="ECO:0000313" key="5">
    <source>
        <dbReference type="EMBL" id="EFP95506.1"/>
    </source>
</evidence>
<protein>
    <submittedName>
        <fullName evidence="5">Uncharacterized protein</fullName>
    </submittedName>
</protein>
<feature type="binding site" evidence="4">
    <location>
        <position position="204"/>
    </location>
    <ligand>
        <name>a divalent metal cation</name>
        <dbReference type="ChEBI" id="CHEBI:60240"/>
        <label>1</label>
    </ligand>
</feature>
<evidence type="ECO:0000256" key="3">
    <source>
        <dbReference type="ARBA" id="ARBA00022801"/>
    </source>
</evidence>
<dbReference type="InterPro" id="IPR032466">
    <property type="entry name" value="Metal_Hydrolase"/>
</dbReference>
<feature type="binding site" evidence="4">
    <location>
        <position position="7"/>
    </location>
    <ligand>
        <name>a divalent metal cation</name>
        <dbReference type="ChEBI" id="CHEBI:60240"/>
        <label>1</label>
    </ligand>
</feature>
<sequence length="257" mass="28990">MRLFDTHCHFDFDVYKRNFNAHLSEACLAQVERFLVPSVGPSNWVRVRQLADDFPAIYSALGFHPCFLAETHTDQLKQLDELLDLSVRRCVAVGECGLDGKIDIPEWQQETMFIGQLELAKNHKLPLILHGHRTQNRLLQLLKRHKFTGGGILHAFSGSYQQAMQFVELGFYIGVGGVITYPRANKTRKAVSQLDLDCIVLETDAPDMPIKGHQGLANHPKYLPLILSCLSELNGNDEQLIANTVWNNSLSVLNIDE</sequence>
<evidence type="ECO:0000256" key="1">
    <source>
        <dbReference type="ARBA" id="ARBA00009275"/>
    </source>
</evidence>
<dbReference type="PANTHER" id="PTHR46124">
    <property type="entry name" value="D-AMINOACYL-TRNA DEACYLASE"/>
    <property type="match status" value="1"/>
</dbReference>
<dbReference type="PROSITE" id="PS01137">
    <property type="entry name" value="TATD_1"/>
    <property type="match status" value="1"/>
</dbReference>
<keyword evidence="2 4" id="KW-0479">Metal-binding</keyword>
<keyword evidence="3" id="KW-0378">Hydrolase</keyword>
<dbReference type="STRING" id="796620.VIBC2010_17639"/>
<dbReference type="GO" id="GO:0016788">
    <property type="term" value="F:hydrolase activity, acting on ester bonds"/>
    <property type="evidence" value="ECO:0007669"/>
    <property type="project" value="InterPro"/>
</dbReference>
<dbReference type="GO" id="GO:0046872">
    <property type="term" value="F:metal ion binding"/>
    <property type="evidence" value="ECO:0007669"/>
    <property type="project" value="UniProtKB-KW"/>
</dbReference>
<dbReference type="RefSeq" id="WP_009602573.1">
    <property type="nucleotide sequence ID" value="NZ_AEIU01000094.1"/>
</dbReference>
<dbReference type="Pfam" id="PF01026">
    <property type="entry name" value="TatD_DNase"/>
    <property type="match status" value="1"/>
</dbReference>
<dbReference type="PIRSF" id="PIRSF005902">
    <property type="entry name" value="DNase_TatD"/>
    <property type="match status" value="1"/>
</dbReference>
<accession>E3BN64</accession>
<dbReference type="SUPFAM" id="SSF51556">
    <property type="entry name" value="Metallo-dependent hydrolases"/>
    <property type="match status" value="1"/>
</dbReference>
<dbReference type="FunFam" id="3.20.20.140:FF:000005">
    <property type="entry name" value="TatD family hydrolase"/>
    <property type="match status" value="1"/>
</dbReference>
<dbReference type="EMBL" id="AEIU01000094">
    <property type="protein sequence ID" value="EFP95506.1"/>
    <property type="molecule type" value="Genomic_DNA"/>
</dbReference>
<proteinExistence type="inferred from homology"/>
<name>E3BN64_9VIBR</name>
<feature type="binding site" evidence="4">
    <location>
        <position position="154"/>
    </location>
    <ligand>
        <name>a divalent metal cation</name>
        <dbReference type="ChEBI" id="CHEBI:60240"/>
        <label>2</label>
    </ligand>
</feature>
<dbReference type="Gene3D" id="3.20.20.140">
    <property type="entry name" value="Metal-dependent hydrolases"/>
    <property type="match status" value="1"/>
</dbReference>
<feature type="binding site" evidence="4">
    <location>
        <position position="95"/>
    </location>
    <ligand>
        <name>a divalent metal cation</name>
        <dbReference type="ChEBI" id="CHEBI:60240"/>
        <label>1</label>
    </ligand>
</feature>